<dbReference type="PROSITE" id="PS50883">
    <property type="entry name" value="EAL"/>
    <property type="match status" value="1"/>
</dbReference>
<dbReference type="SMART" id="SM00448">
    <property type="entry name" value="REC"/>
    <property type="match status" value="1"/>
</dbReference>
<evidence type="ECO:0000259" key="4">
    <source>
        <dbReference type="PROSITE" id="PS50883"/>
    </source>
</evidence>
<feature type="domain" description="GGDEF" evidence="5">
    <location>
        <begin position="171"/>
        <end position="304"/>
    </location>
</feature>
<dbReference type="Gene3D" id="3.30.70.270">
    <property type="match status" value="1"/>
</dbReference>
<dbReference type="CDD" id="cd01949">
    <property type="entry name" value="GGDEF"/>
    <property type="match status" value="1"/>
</dbReference>
<dbReference type="InterPro" id="IPR058245">
    <property type="entry name" value="NreC/VraR/RcsB-like_REC"/>
</dbReference>
<dbReference type="SUPFAM" id="SSF141868">
    <property type="entry name" value="EAL domain-like"/>
    <property type="match status" value="1"/>
</dbReference>
<feature type="modified residue" description="4-aspartylphosphate" evidence="2">
    <location>
        <position position="54"/>
    </location>
</feature>
<dbReference type="InterPro" id="IPR001633">
    <property type="entry name" value="EAL_dom"/>
</dbReference>
<dbReference type="FunFam" id="3.30.70.270:FF:000001">
    <property type="entry name" value="Diguanylate cyclase domain protein"/>
    <property type="match status" value="1"/>
</dbReference>
<dbReference type="Pfam" id="PF00563">
    <property type="entry name" value="EAL"/>
    <property type="match status" value="1"/>
</dbReference>
<dbReference type="SMART" id="SM00052">
    <property type="entry name" value="EAL"/>
    <property type="match status" value="1"/>
</dbReference>
<dbReference type="CDD" id="cd01948">
    <property type="entry name" value="EAL"/>
    <property type="match status" value="1"/>
</dbReference>
<dbReference type="PROSITE" id="PS50887">
    <property type="entry name" value="GGDEF"/>
    <property type="match status" value="1"/>
</dbReference>
<dbReference type="RefSeq" id="WP_088134837.1">
    <property type="nucleotide sequence ID" value="NZ_CP018836.1"/>
</dbReference>
<dbReference type="PANTHER" id="PTHR44757">
    <property type="entry name" value="DIGUANYLATE CYCLASE DGCP"/>
    <property type="match status" value="1"/>
</dbReference>
<protein>
    <submittedName>
        <fullName evidence="6">GGDEF domain-containing response regulator</fullName>
    </submittedName>
</protein>
<proteinExistence type="predicted"/>
<sequence>MDILIIDDDAVDRMSALRTLRKSELVLNRVDQSDTAAEGIRLAAEHSYDVILLDYQIPPSNGIEILREIRGGNDYSTAIVMLSHSNDERLALACVEAGAQDFIMKSEVTSSRLKRAILISQERHALEQEIRSSHDQLRYIAERDSLTGLRNRYFFDEALRDAVTKNSRSGEQLVLLLLDLDNFKKVNDVLGHQAGDSLLQEIARRLEQPIRKSDKLCRLGGDEFAILFYDLPQLEHVRLLVERIFKSLEKPMIIQEQTVEVTVSIGVASYPLCATDATGLMKCADVAMYRAKELGRNRVQYYSVDFHEKMVSRMQLEFDLKQAVKDDQLTLFFQPQVDTHSERLVGVEALIRWQHHSLGMIPPDEFIPIAEESDLIIDIGRWVIEEACRQFSQWVETAQGPHISFSIAVNLSARQLKDHALSEFLQRCLAQYNIPADLVELELTESHLENSLSAIEMLNNLSQTGVRLSLDDFGTGYSSLSHLSQFPFSILKIDKSFVQNADDKQQRTLLKAICAFAHSLGYETVAEGIETEEQKQFCQALNVNRLQGYLFSQPLSAESFENNWLQGMIETVPRTRD</sequence>
<evidence type="ECO:0000256" key="2">
    <source>
        <dbReference type="PROSITE-ProRule" id="PRU00169"/>
    </source>
</evidence>
<comment type="cofactor">
    <cofactor evidence="1">
        <name>Mg(2+)</name>
        <dbReference type="ChEBI" id="CHEBI:18420"/>
    </cofactor>
</comment>
<reference evidence="6 7" key="1">
    <citation type="submission" date="2016-12" db="EMBL/GenBank/DDBJ databases">
        <authorList>
            <person name="Song W.-J."/>
            <person name="Kurnit D.M."/>
        </authorList>
    </citation>
    <scope>NUCLEOTIDE SEQUENCE [LARGE SCALE GENOMIC DNA]</scope>
    <source>
        <strain evidence="6 7">ATCC 43942</strain>
    </source>
</reference>
<evidence type="ECO:0000313" key="6">
    <source>
        <dbReference type="EMBL" id="ASA57658.1"/>
    </source>
</evidence>
<dbReference type="EMBL" id="CP018836">
    <property type="protein sequence ID" value="ASA57658.1"/>
    <property type="molecule type" value="Genomic_DNA"/>
</dbReference>
<dbReference type="PROSITE" id="PS50110">
    <property type="entry name" value="RESPONSE_REGULATORY"/>
    <property type="match status" value="1"/>
</dbReference>
<dbReference type="CDD" id="cd17535">
    <property type="entry name" value="REC_NarL-like"/>
    <property type="match status" value="1"/>
</dbReference>
<dbReference type="Pfam" id="PF00990">
    <property type="entry name" value="GGDEF"/>
    <property type="match status" value="1"/>
</dbReference>
<evidence type="ECO:0000259" key="5">
    <source>
        <dbReference type="PROSITE" id="PS50887"/>
    </source>
</evidence>
<feature type="domain" description="Response regulatory" evidence="3">
    <location>
        <begin position="2"/>
        <end position="120"/>
    </location>
</feature>
<dbReference type="KEGG" id="vga:BSQ33_18080"/>
<name>A0A1Z2SKF3_VIBGA</name>
<dbReference type="Gene3D" id="3.40.50.2300">
    <property type="match status" value="1"/>
</dbReference>
<accession>A0A1Z2SKF3</accession>
<organism evidence="6 7">
    <name type="scientific">Vibrio gazogenes</name>
    <dbReference type="NCBI Taxonomy" id="687"/>
    <lineage>
        <taxon>Bacteria</taxon>
        <taxon>Pseudomonadati</taxon>
        <taxon>Pseudomonadota</taxon>
        <taxon>Gammaproteobacteria</taxon>
        <taxon>Vibrionales</taxon>
        <taxon>Vibrionaceae</taxon>
        <taxon>Vibrio</taxon>
    </lineage>
</organism>
<evidence type="ECO:0000256" key="1">
    <source>
        <dbReference type="ARBA" id="ARBA00001946"/>
    </source>
</evidence>
<dbReference type="OrthoDB" id="1316910at2"/>
<dbReference type="Pfam" id="PF00072">
    <property type="entry name" value="Response_reg"/>
    <property type="match status" value="1"/>
</dbReference>
<feature type="domain" description="EAL" evidence="4">
    <location>
        <begin position="313"/>
        <end position="568"/>
    </location>
</feature>
<dbReference type="NCBIfam" id="TIGR00254">
    <property type="entry name" value="GGDEF"/>
    <property type="match status" value="1"/>
</dbReference>
<dbReference type="GO" id="GO:0003824">
    <property type="term" value="F:catalytic activity"/>
    <property type="evidence" value="ECO:0007669"/>
    <property type="project" value="UniProtKB-ARBA"/>
</dbReference>
<dbReference type="InterPro" id="IPR035919">
    <property type="entry name" value="EAL_sf"/>
</dbReference>
<dbReference type="Proteomes" id="UP000196708">
    <property type="component" value="Chromosome 2"/>
</dbReference>
<dbReference type="InterPro" id="IPR011006">
    <property type="entry name" value="CheY-like_superfamily"/>
</dbReference>
<dbReference type="InterPro" id="IPR052155">
    <property type="entry name" value="Biofilm_reg_signaling"/>
</dbReference>
<dbReference type="SUPFAM" id="SSF55073">
    <property type="entry name" value="Nucleotide cyclase"/>
    <property type="match status" value="1"/>
</dbReference>
<dbReference type="AlphaFoldDB" id="A0A1Z2SKF3"/>
<dbReference type="Gene3D" id="3.20.20.450">
    <property type="entry name" value="EAL domain"/>
    <property type="match status" value="1"/>
</dbReference>
<gene>
    <name evidence="6" type="ORF">BSQ33_18080</name>
</gene>
<dbReference type="InterPro" id="IPR000160">
    <property type="entry name" value="GGDEF_dom"/>
</dbReference>
<dbReference type="InterPro" id="IPR029787">
    <property type="entry name" value="Nucleotide_cyclase"/>
</dbReference>
<dbReference type="InterPro" id="IPR001789">
    <property type="entry name" value="Sig_transdc_resp-reg_receiver"/>
</dbReference>
<dbReference type="GO" id="GO:0000160">
    <property type="term" value="P:phosphorelay signal transduction system"/>
    <property type="evidence" value="ECO:0007669"/>
    <property type="project" value="InterPro"/>
</dbReference>
<dbReference type="SMART" id="SM00267">
    <property type="entry name" value="GGDEF"/>
    <property type="match status" value="1"/>
</dbReference>
<dbReference type="PANTHER" id="PTHR44757:SF2">
    <property type="entry name" value="BIOFILM ARCHITECTURE MAINTENANCE PROTEIN MBAA"/>
    <property type="match status" value="1"/>
</dbReference>
<evidence type="ECO:0000313" key="7">
    <source>
        <dbReference type="Proteomes" id="UP000196708"/>
    </source>
</evidence>
<evidence type="ECO:0000259" key="3">
    <source>
        <dbReference type="PROSITE" id="PS50110"/>
    </source>
</evidence>
<keyword evidence="2" id="KW-0597">Phosphoprotein</keyword>
<dbReference type="SUPFAM" id="SSF52172">
    <property type="entry name" value="CheY-like"/>
    <property type="match status" value="1"/>
</dbReference>
<dbReference type="InterPro" id="IPR043128">
    <property type="entry name" value="Rev_trsase/Diguanyl_cyclase"/>
</dbReference>